<evidence type="ECO:0000313" key="3">
    <source>
        <dbReference type="Proteomes" id="UP000299102"/>
    </source>
</evidence>
<dbReference type="AlphaFoldDB" id="A0A4C1YBD6"/>
<reference evidence="2 3" key="1">
    <citation type="journal article" date="2019" name="Commun. Biol.">
        <title>The bagworm genome reveals a unique fibroin gene that provides high tensile strength.</title>
        <authorList>
            <person name="Kono N."/>
            <person name="Nakamura H."/>
            <person name="Ohtoshi R."/>
            <person name="Tomita M."/>
            <person name="Numata K."/>
            <person name="Arakawa K."/>
        </authorList>
    </citation>
    <scope>NUCLEOTIDE SEQUENCE [LARGE SCALE GENOMIC DNA]</scope>
</reference>
<sequence>MVFERFESTTDCDIHNYICSSTKAKKCSRRRSSSNRTKAADARQVKYIFNPGPTAVIRVRAPFDLRIFIRYVVKTVSLRTPSGSRPWAADPATRVGGGAFDDVCATSSFHQRVVVESLRRSPSGNQFRVSRIKLFNILTRDMTCDTAKYRITVPEASSRRRRGPAGATAATKAG</sequence>
<organism evidence="2 3">
    <name type="scientific">Eumeta variegata</name>
    <name type="common">Bagworm moth</name>
    <name type="synonym">Eumeta japonica</name>
    <dbReference type="NCBI Taxonomy" id="151549"/>
    <lineage>
        <taxon>Eukaryota</taxon>
        <taxon>Metazoa</taxon>
        <taxon>Ecdysozoa</taxon>
        <taxon>Arthropoda</taxon>
        <taxon>Hexapoda</taxon>
        <taxon>Insecta</taxon>
        <taxon>Pterygota</taxon>
        <taxon>Neoptera</taxon>
        <taxon>Endopterygota</taxon>
        <taxon>Lepidoptera</taxon>
        <taxon>Glossata</taxon>
        <taxon>Ditrysia</taxon>
        <taxon>Tineoidea</taxon>
        <taxon>Psychidae</taxon>
        <taxon>Oiketicinae</taxon>
        <taxon>Eumeta</taxon>
    </lineage>
</organism>
<name>A0A4C1YBD6_EUMVA</name>
<protein>
    <submittedName>
        <fullName evidence="2">Uncharacterized protein</fullName>
    </submittedName>
</protein>
<evidence type="ECO:0000256" key="1">
    <source>
        <dbReference type="SAM" id="MobiDB-lite"/>
    </source>
</evidence>
<accession>A0A4C1YBD6</accession>
<keyword evidence="3" id="KW-1185">Reference proteome</keyword>
<gene>
    <name evidence="2" type="ORF">EVAR_52824_1</name>
</gene>
<comment type="caution">
    <text evidence="2">The sequence shown here is derived from an EMBL/GenBank/DDBJ whole genome shotgun (WGS) entry which is preliminary data.</text>
</comment>
<feature type="compositionally biased region" description="Low complexity" evidence="1">
    <location>
        <begin position="164"/>
        <end position="174"/>
    </location>
</feature>
<dbReference type="EMBL" id="BGZK01001169">
    <property type="protein sequence ID" value="GBP73298.1"/>
    <property type="molecule type" value="Genomic_DNA"/>
</dbReference>
<feature type="region of interest" description="Disordered" evidence="1">
    <location>
        <begin position="155"/>
        <end position="174"/>
    </location>
</feature>
<proteinExistence type="predicted"/>
<evidence type="ECO:0000313" key="2">
    <source>
        <dbReference type="EMBL" id="GBP73298.1"/>
    </source>
</evidence>
<dbReference type="Proteomes" id="UP000299102">
    <property type="component" value="Unassembled WGS sequence"/>
</dbReference>